<reference evidence="3 4" key="1">
    <citation type="submission" date="2014-07" db="EMBL/GenBank/DDBJ databases">
        <title>Genome Sequencing of Dermacoccus nishinomiyaensis.</title>
        <authorList>
            <person name="Hong K.W."/>
            <person name="Chan K.G."/>
        </authorList>
    </citation>
    <scope>NUCLEOTIDE SEQUENCE [LARGE SCALE GENOMIC DNA]</scope>
    <source>
        <strain evidence="3 4">M25</strain>
    </source>
</reference>
<evidence type="ECO:0000259" key="2">
    <source>
        <dbReference type="PROSITE" id="PS51340"/>
    </source>
</evidence>
<dbReference type="HOGENOM" id="CLU_082566_0_0_11"/>
<organism evidence="3 4">
    <name type="scientific">Dermacoccus nishinomiyaensis</name>
    <dbReference type="NCBI Taxonomy" id="1274"/>
    <lineage>
        <taxon>Bacteria</taxon>
        <taxon>Bacillati</taxon>
        <taxon>Actinomycetota</taxon>
        <taxon>Actinomycetes</taxon>
        <taxon>Micrococcales</taxon>
        <taxon>Dermacoccaceae</taxon>
        <taxon>Dermacoccus</taxon>
    </lineage>
</organism>
<proteinExistence type="predicted"/>
<dbReference type="KEGG" id="dni:HX89_10445"/>
<dbReference type="eggNOG" id="COG2258">
    <property type="taxonomic scope" value="Bacteria"/>
</dbReference>
<dbReference type="PROSITE" id="PS51340">
    <property type="entry name" value="MOSC"/>
    <property type="match status" value="1"/>
</dbReference>
<feature type="domain" description="MOSC" evidence="2">
    <location>
        <begin position="14"/>
        <end position="156"/>
    </location>
</feature>
<dbReference type="PANTHER" id="PTHR30212:SF2">
    <property type="entry name" value="PROTEIN YIIM"/>
    <property type="match status" value="1"/>
</dbReference>
<dbReference type="GO" id="GO:0003824">
    <property type="term" value="F:catalytic activity"/>
    <property type="evidence" value="ECO:0007669"/>
    <property type="project" value="InterPro"/>
</dbReference>
<keyword evidence="4" id="KW-1185">Reference proteome</keyword>
<dbReference type="OrthoDB" id="9786134at2"/>
<protein>
    <submittedName>
        <fullName evidence="3">Molybdenum cofactor biosysynthesis protein</fullName>
    </submittedName>
</protein>
<dbReference type="SUPFAM" id="SSF50800">
    <property type="entry name" value="PK beta-barrel domain-like"/>
    <property type="match status" value="1"/>
</dbReference>
<evidence type="ECO:0000313" key="3">
    <source>
        <dbReference type="EMBL" id="AIF41293.1"/>
    </source>
</evidence>
<evidence type="ECO:0000313" key="4">
    <source>
        <dbReference type="Proteomes" id="UP000027986"/>
    </source>
</evidence>
<dbReference type="AlphaFoldDB" id="A0A075JMD7"/>
<gene>
    <name evidence="3" type="ORF">HX89_10445</name>
</gene>
<feature type="region of interest" description="Disordered" evidence="1">
    <location>
        <begin position="1"/>
        <end position="43"/>
    </location>
</feature>
<dbReference type="GO" id="GO:0030170">
    <property type="term" value="F:pyridoxal phosphate binding"/>
    <property type="evidence" value="ECO:0007669"/>
    <property type="project" value="InterPro"/>
</dbReference>
<name>A0A075JMD7_9MICO</name>
<dbReference type="InterPro" id="IPR005302">
    <property type="entry name" value="MoCF_Sase_C"/>
</dbReference>
<accession>A0A075JMD7</accession>
<dbReference type="InterPro" id="IPR052353">
    <property type="entry name" value="Benzoxazolinone_Detox_Enz"/>
</dbReference>
<dbReference type="GO" id="GO:0030151">
    <property type="term" value="F:molybdenum ion binding"/>
    <property type="evidence" value="ECO:0007669"/>
    <property type="project" value="InterPro"/>
</dbReference>
<dbReference type="Gene3D" id="2.40.33.20">
    <property type="entry name" value="PK beta-barrel domain-like"/>
    <property type="match status" value="1"/>
</dbReference>
<dbReference type="Proteomes" id="UP000027986">
    <property type="component" value="Chromosome"/>
</dbReference>
<sequence>MWDAKKHLTGMRKRPVASIGVVDPGPREAGGRSGVSGDHVGDLEHHGGREQAVYVVAREELDHWGAELGRSIPDGAFGENVTTRGVRVDDAVIGTRWRMGTALLEVTGPRIPCRTFAWAIDEPRWVKRFTDHGRPGAYTRVVEPGTITAGDMVDVVYVPEHGVTVVDVFRAYTGGARAIMERVVAAGVLAPRYQAKLEAKLR</sequence>
<evidence type="ECO:0000256" key="1">
    <source>
        <dbReference type="SAM" id="MobiDB-lite"/>
    </source>
</evidence>
<dbReference type="InterPro" id="IPR011037">
    <property type="entry name" value="Pyrv_Knase-like_insert_dom_sf"/>
</dbReference>
<dbReference type="EMBL" id="CP008889">
    <property type="protein sequence ID" value="AIF41293.1"/>
    <property type="molecule type" value="Genomic_DNA"/>
</dbReference>
<dbReference type="PANTHER" id="PTHR30212">
    <property type="entry name" value="PROTEIN YIIM"/>
    <property type="match status" value="1"/>
</dbReference>
<dbReference type="Pfam" id="PF03473">
    <property type="entry name" value="MOSC"/>
    <property type="match status" value="1"/>
</dbReference>